<dbReference type="GeneID" id="110204841"/>
<sequence length="226" mass="25581">MTHLWLLPLLLSLALSSVSVNLGQPATAEVDSEERGRLEEILQRAEHLLLQSNLRKLEEEGENNSELQAPQLDWLVKRQHPGKRFSEALEKRQHPGRREEEDEAEEEEVGDGGAAMEVHKRQHPGKREEEAWEAEGKRQKRQHPGRRASWVKDSEGDVSKRQHPGKRNLRPDSQGPAFLCGPRRSSHCGLLLELLGDLSRGPGPEKRQHPGRRSLWGGEGAEVEED</sequence>
<dbReference type="GO" id="GO:0032024">
    <property type="term" value="P:positive regulation of insulin secretion"/>
    <property type="evidence" value="ECO:0007669"/>
    <property type="project" value="TreeGrafter"/>
</dbReference>
<keyword evidence="8" id="KW-0027">Amidation</keyword>
<evidence type="ECO:0000256" key="1">
    <source>
        <dbReference type="ARBA" id="ARBA00004613"/>
    </source>
</evidence>
<dbReference type="GO" id="GO:0014050">
    <property type="term" value="P:negative regulation of glutamate secretion"/>
    <property type="evidence" value="ECO:0007669"/>
    <property type="project" value="TreeGrafter"/>
</dbReference>
<dbReference type="GO" id="GO:0009755">
    <property type="term" value="P:hormone-mediated signaling pathway"/>
    <property type="evidence" value="ECO:0007669"/>
    <property type="project" value="UniProtKB-UniRule"/>
</dbReference>
<keyword evidence="7" id="KW-0677">Repeat</keyword>
<comment type="subcellular location">
    <subcellularLocation>
        <location evidence="1">Secreted</location>
    </subcellularLocation>
</comment>
<dbReference type="CTD" id="7200"/>
<dbReference type="GO" id="GO:0030141">
    <property type="term" value="C:secretory granule"/>
    <property type="evidence" value="ECO:0007669"/>
    <property type="project" value="TreeGrafter"/>
</dbReference>
<organism evidence="11 12">
    <name type="scientific">Phascolarctos cinereus</name>
    <name type="common">Koala</name>
    <dbReference type="NCBI Taxonomy" id="38626"/>
    <lineage>
        <taxon>Eukaryota</taxon>
        <taxon>Metazoa</taxon>
        <taxon>Chordata</taxon>
        <taxon>Craniata</taxon>
        <taxon>Vertebrata</taxon>
        <taxon>Euteleostomi</taxon>
        <taxon>Mammalia</taxon>
        <taxon>Metatheria</taxon>
        <taxon>Diprotodontia</taxon>
        <taxon>Phascolarctidae</taxon>
        <taxon>Phascolarctos</taxon>
    </lineage>
</organism>
<feature type="region of interest" description="Disordered" evidence="10">
    <location>
        <begin position="87"/>
        <end position="184"/>
    </location>
</feature>
<dbReference type="InParanoid" id="A0A6P5JTB4"/>
<feature type="compositionally biased region" description="Basic and acidic residues" evidence="10">
    <location>
        <begin position="150"/>
        <end position="160"/>
    </location>
</feature>
<dbReference type="PANTHER" id="PTHR17530">
    <property type="entry name" value="PRO-THYROTROPIN-RELEASING HORMONE"/>
    <property type="match status" value="1"/>
</dbReference>
<dbReference type="OMA" id="PDWFSKR"/>
<reference evidence="12" key="1">
    <citation type="submission" date="2025-08" db="UniProtKB">
        <authorList>
            <consortium name="RefSeq"/>
        </authorList>
    </citation>
    <scope>IDENTIFICATION</scope>
    <source>
        <tissue evidence="12">Spleen</tissue>
    </source>
</reference>
<dbReference type="GO" id="GO:0001692">
    <property type="term" value="P:histamine metabolic process"/>
    <property type="evidence" value="ECO:0007669"/>
    <property type="project" value="TreeGrafter"/>
</dbReference>
<comment type="function">
    <text evidence="9">Functions as a regulator of the biosynthesis of TSH in the anterior pituitary gland and as a neurotransmitter/ neuromodulator in the central and peripheral nervous systems.</text>
</comment>
<keyword evidence="6 9" id="KW-0732">Signal</keyword>
<gene>
    <name evidence="12" type="primary">TRH</name>
</gene>
<evidence type="ECO:0000313" key="12">
    <source>
        <dbReference type="RefSeq" id="XP_020836628.1"/>
    </source>
</evidence>
<dbReference type="Pfam" id="PF05438">
    <property type="entry name" value="TRH"/>
    <property type="match status" value="1"/>
</dbReference>
<comment type="similarity">
    <text evidence="2 9">Belongs to the TRH family.</text>
</comment>
<dbReference type="KEGG" id="pcw:110204841"/>
<keyword evidence="4" id="KW-0165">Cleavage on pair of basic residues</keyword>
<dbReference type="GO" id="GO:0042755">
    <property type="term" value="P:eating behavior"/>
    <property type="evidence" value="ECO:0007669"/>
    <property type="project" value="TreeGrafter"/>
</dbReference>
<dbReference type="InterPro" id="IPR008857">
    <property type="entry name" value="TRH"/>
</dbReference>
<evidence type="ECO:0000256" key="10">
    <source>
        <dbReference type="SAM" id="MobiDB-lite"/>
    </source>
</evidence>
<feature type="compositionally biased region" description="Basic and acidic residues" evidence="10">
    <location>
        <begin position="125"/>
        <end position="137"/>
    </location>
</feature>
<dbReference type="RefSeq" id="XP_020836628.1">
    <property type="nucleotide sequence ID" value="XM_020980969.1"/>
</dbReference>
<feature type="signal peptide" evidence="9">
    <location>
        <begin position="1"/>
        <end position="16"/>
    </location>
</feature>
<evidence type="ECO:0000256" key="7">
    <source>
        <dbReference type="ARBA" id="ARBA00022737"/>
    </source>
</evidence>
<feature type="chain" id="PRO_5028556969" description="Pro-thyrotropin-releasing hormone" evidence="9">
    <location>
        <begin position="17"/>
        <end position="226"/>
    </location>
</feature>
<keyword evidence="5 9" id="KW-0372">Hormone</keyword>
<feature type="compositionally biased region" description="Basic and acidic residues" evidence="10">
    <location>
        <begin position="87"/>
        <end position="99"/>
    </location>
</feature>
<dbReference type="Proteomes" id="UP000515140">
    <property type="component" value="Unplaced"/>
</dbReference>
<dbReference type="GO" id="GO:0005576">
    <property type="term" value="C:extracellular region"/>
    <property type="evidence" value="ECO:0007669"/>
    <property type="project" value="UniProtKB-SubCell"/>
</dbReference>
<evidence type="ECO:0000256" key="8">
    <source>
        <dbReference type="ARBA" id="ARBA00022815"/>
    </source>
</evidence>
<evidence type="ECO:0000256" key="5">
    <source>
        <dbReference type="ARBA" id="ARBA00022702"/>
    </source>
</evidence>
<dbReference type="PIRSF" id="PIRSF001795">
    <property type="entry name" value="TRH"/>
    <property type="match status" value="1"/>
</dbReference>
<dbReference type="GO" id="GO:0014054">
    <property type="term" value="P:positive regulation of gamma-aminobutyric acid secretion"/>
    <property type="evidence" value="ECO:0007669"/>
    <property type="project" value="TreeGrafter"/>
</dbReference>
<dbReference type="GO" id="GO:0008437">
    <property type="term" value="F:thyrotropin-releasing hormone activity"/>
    <property type="evidence" value="ECO:0007669"/>
    <property type="project" value="InterPro"/>
</dbReference>
<evidence type="ECO:0000256" key="6">
    <source>
        <dbReference type="ARBA" id="ARBA00022729"/>
    </source>
</evidence>
<evidence type="ECO:0000256" key="4">
    <source>
        <dbReference type="ARBA" id="ARBA00022685"/>
    </source>
</evidence>
<keyword evidence="11" id="KW-1185">Reference proteome</keyword>
<protein>
    <recommendedName>
        <fullName evidence="9">Pro-thyrotropin-releasing hormone</fullName>
    </recommendedName>
</protein>
<evidence type="ECO:0000256" key="2">
    <source>
        <dbReference type="ARBA" id="ARBA00010437"/>
    </source>
</evidence>
<feature type="region of interest" description="Disordered" evidence="10">
    <location>
        <begin position="196"/>
        <end position="226"/>
    </location>
</feature>
<evidence type="ECO:0000256" key="9">
    <source>
        <dbReference type="PIRNR" id="PIRNR001795"/>
    </source>
</evidence>
<evidence type="ECO:0000313" key="11">
    <source>
        <dbReference type="Proteomes" id="UP000515140"/>
    </source>
</evidence>
<keyword evidence="3 9" id="KW-0964">Secreted</keyword>
<evidence type="ECO:0000256" key="3">
    <source>
        <dbReference type="ARBA" id="ARBA00022525"/>
    </source>
</evidence>
<name>A0A6P5JTB4_PHACI</name>
<dbReference type="AlphaFoldDB" id="A0A6P5JTB4"/>
<proteinExistence type="inferred from homology"/>
<accession>A0A6P5JTB4</accession>
<dbReference type="PANTHER" id="PTHR17530:SF2">
    <property type="entry name" value="PRO-THYROTROPIN-RELEASING HORMONE"/>
    <property type="match status" value="1"/>
</dbReference>
<feature type="compositionally biased region" description="Acidic residues" evidence="10">
    <location>
        <begin position="100"/>
        <end position="110"/>
    </location>
</feature>